<evidence type="ECO:0000256" key="2">
    <source>
        <dbReference type="SAM" id="SignalP"/>
    </source>
</evidence>
<dbReference type="InParanoid" id="A0A0Q9XI23"/>
<evidence type="ECO:0000256" key="1">
    <source>
        <dbReference type="SAM" id="MobiDB-lite"/>
    </source>
</evidence>
<dbReference type="OrthoDB" id="126772at2759"/>
<dbReference type="AlphaFoldDB" id="A0A0Q9XI23"/>
<feature type="chain" id="PRO_5006387966" evidence="2">
    <location>
        <begin position="25"/>
        <end position="110"/>
    </location>
</feature>
<reference evidence="3 4" key="1">
    <citation type="journal article" date="2007" name="Nature">
        <title>Evolution of genes and genomes on the Drosophila phylogeny.</title>
        <authorList>
            <consortium name="Drosophila 12 Genomes Consortium"/>
            <person name="Clark A.G."/>
            <person name="Eisen M.B."/>
            <person name="Smith D.R."/>
            <person name="Bergman C.M."/>
            <person name="Oliver B."/>
            <person name="Markow T.A."/>
            <person name="Kaufman T.C."/>
            <person name="Kellis M."/>
            <person name="Gelbart W."/>
            <person name="Iyer V.N."/>
            <person name="Pollard D.A."/>
            <person name="Sackton T.B."/>
            <person name="Larracuente A.M."/>
            <person name="Singh N.D."/>
            <person name="Abad J.P."/>
            <person name="Abt D.N."/>
            <person name="Adryan B."/>
            <person name="Aguade M."/>
            <person name="Akashi H."/>
            <person name="Anderson W.W."/>
            <person name="Aquadro C.F."/>
            <person name="Ardell D.H."/>
            <person name="Arguello R."/>
            <person name="Artieri C.G."/>
            <person name="Barbash D.A."/>
            <person name="Barker D."/>
            <person name="Barsanti P."/>
            <person name="Batterham P."/>
            <person name="Batzoglou S."/>
            <person name="Begun D."/>
            <person name="Bhutkar A."/>
            <person name="Blanco E."/>
            <person name="Bosak S.A."/>
            <person name="Bradley R.K."/>
            <person name="Brand A.D."/>
            <person name="Brent M.R."/>
            <person name="Brooks A.N."/>
            <person name="Brown R.H."/>
            <person name="Butlin R.K."/>
            <person name="Caggese C."/>
            <person name="Calvi B.R."/>
            <person name="Bernardo de Carvalho A."/>
            <person name="Caspi A."/>
            <person name="Castrezana S."/>
            <person name="Celniker S.E."/>
            <person name="Chang J.L."/>
            <person name="Chapple C."/>
            <person name="Chatterji S."/>
            <person name="Chinwalla A."/>
            <person name="Civetta A."/>
            <person name="Clifton S.W."/>
            <person name="Comeron J.M."/>
            <person name="Costello J.C."/>
            <person name="Coyne J.A."/>
            <person name="Daub J."/>
            <person name="David R.G."/>
            <person name="Delcher A.L."/>
            <person name="Delehaunty K."/>
            <person name="Do C.B."/>
            <person name="Ebling H."/>
            <person name="Edwards K."/>
            <person name="Eickbush T."/>
            <person name="Evans J.D."/>
            <person name="Filipski A."/>
            <person name="Findeiss S."/>
            <person name="Freyhult E."/>
            <person name="Fulton L."/>
            <person name="Fulton R."/>
            <person name="Garcia A.C."/>
            <person name="Gardiner A."/>
            <person name="Garfield D.A."/>
            <person name="Garvin B.E."/>
            <person name="Gibson G."/>
            <person name="Gilbert D."/>
            <person name="Gnerre S."/>
            <person name="Godfrey J."/>
            <person name="Good R."/>
            <person name="Gotea V."/>
            <person name="Gravely B."/>
            <person name="Greenberg A.J."/>
            <person name="Griffiths-Jones S."/>
            <person name="Gross S."/>
            <person name="Guigo R."/>
            <person name="Gustafson E.A."/>
            <person name="Haerty W."/>
            <person name="Hahn M.W."/>
            <person name="Halligan D.L."/>
            <person name="Halpern A.L."/>
            <person name="Halter G.M."/>
            <person name="Han M.V."/>
            <person name="Heger A."/>
            <person name="Hillier L."/>
            <person name="Hinrichs A.S."/>
            <person name="Holmes I."/>
            <person name="Hoskins R.A."/>
            <person name="Hubisz M.J."/>
            <person name="Hultmark D."/>
            <person name="Huntley M.A."/>
            <person name="Jaffe D.B."/>
            <person name="Jagadeeshan S."/>
            <person name="Jeck W.R."/>
            <person name="Johnson J."/>
            <person name="Jones C.D."/>
            <person name="Jordan W.C."/>
            <person name="Karpen G.H."/>
            <person name="Kataoka E."/>
            <person name="Keightley P.D."/>
            <person name="Kheradpour P."/>
            <person name="Kirkness E.F."/>
            <person name="Koerich L.B."/>
            <person name="Kristiansen K."/>
            <person name="Kudrna D."/>
            <person name="Kulathinal R.J."/>
            <person name="Kumar S."/>
            <person name="Kwok R."/>
            <person name="Lander E."/>
            <person name="Langley C.H."/>
            <person name="Lapoint R."/>
            <person name="Lazzaro B.P."/>
            <person name="Lee S.J."/>
            <person name="Levesque L."/>
            <person name="Li R."/>
            <person name="Lin C.F."/>
            <person name="Lin M.F."/>
            <person name="Lindblad-Toh K."/>
            <person name="Llopart A."/>
            <person name="Long M."/>
            <person name="Low L."/>
            <person name="Lozovsky E."/>
            <person name="Lu J."/>
            <person name="Luo M."/>
            <person name="Machado C.A."/>
            <person name="Makalowski W."/>
            <person name="Marzo M."/>
            <person name="Matsuda M."/>
            <person name="Matzkin L."/>
            <person name="McAllister B."/>
            <person name="McBride C.S."/>
            <person name="McKernan B."/>
            <person name="McKernan K."/>
            <person name="Mendez-Lago M."/>
            <person name="Minx P."/>
            <person name="Mollenhauer M.U."/>
            <person name="Montooth K."/>
            <person name="Mount S.M."/>
            <person name="Mu X."/>
            <person name="Myers E."/>
            <person name="Negre B."/>
            <person name="Newfeld S."/>
            <person name="Nielsen R."/>
            <person name="Noor M.A."/>
            <person name="O'Grady P."/>
            <person name="Pachter L."/>
            <person name="Papaceit M."/>
            <person name="Parisi M.J."/>
            <person name="Parisi M."/>
            <person name="Parts L."/>
            <person name="Pedersen J.S."/>
            <person name="Pesole G."/>
            <person name="Phillippy A.M."/>
            <person name="Ponting C.P."/>
            <person name="Pop M."/>
            <person name="Porcelli D."/>
            <person name="Powell J.R."/>
            <person name="Prohaska S."/>
            <person name="Pruitt K."/>
            <person name="Puig M."/>
            <person name="Quesneville H."/>
            <person name="Ram K.R."/>
            <person name="Rand D."/>
            <person name="Rasmussen M.D."/>
            <person name="Reed L.K."/>
            <person name="Reenan R."/>
            <person name="Reily A."/>
            <person name="Remington K.A."/>
            <person name="Rieger T.T."/>
            <person name="Ritchie M.G."/>
            <person name="Robin C."/>
            <person name="Rogers Y.H."/>
            <person name="Rohde C."/>
            <person name="Rozas J."/>
            <person name="Rubenfield M.J."/>
            <person name="Ruiz A."/>
            <person name="Russo S."/>
            <person name="Salzberg S.L."/>
            <person name="Sanchez-Gracia A."/>
            <person name="Saranga D.J."/>
            <person name="Sato H."/>
            <person name="Schaeffer S.W."/>
            <person name="Schatz M.C."/>
            <person name="Schlenke T."/>
            <person name="Schwartz R."/>
            <person name="Segarra C."/>
            <person name="Singh R.S."/>
            <person name="Sirot L."/>
            <person name="Sirota M."/>
            <person name="Sisneros N.B."/>
            <person name="Smith C.D."/>
            <person name="Smith T.F."/>
            <person name="Spieth J."/>
            <person name="Stage D.E."/>
            <person name="Stark A."/>
            <person name="Stephan W."/>
            <person name="Strausberg R.L."/>
            <person name="Strempel S."/>
            <person name="Sturgill D."/>
            <person name="Sutton G."/>
            <person name="Sutton G.G."/>
            <person name="Tao W."/>
            <person name="Teichmann S."/>
            <person name="Tobari Y.N."/>
            <person name="Tomimura Y."/>
            <person name="Tsolas J.M."/>
            <person name="Valente V.L."/>
            <person name="Venter E."/>
            <person name="Venter J.C."/>
            <person name="Vicario S."/>
            <person name="Vieira F.G."/>
            <person name="Vilella A.J."/>
            <person name="Villasante A."/>
            <person name="Walenz B."/>
            <person name="Wang J."/>
            <person name="Wasserman M."/>
            <person name="Watts T."/>
            <person name="Wilson D."/>
            <person name="Wilson R.K."/>
            <person name="Wing R.A."/>
            <person name="Wolfner M.F."/>
            <person name="Wong A."/>
            <person name="Wong G.K."/>
            <person name="Wu C.I."/>
            <person name="Wu G."/>
            <person name="Yamamoto D."/>
            <person name="Yang H.P."/>
            <person name="Yang S.P."/>
            <person name="Yorke J.A."/>
            <person name="Yoshida K."/>
            <person name="Zdobnov E."/>
            <person name="Zhang P."/>
            <person name="Zhang Y."/>
            <person name="Zimin A.V."/>
            <person name="Baldwin J."/>
            <person name="Abdouelleil A."/>
            <person name="Abdulkadir J."/>
            <person name="Abebe A."/>
            <person name="Abera B."/>
            <person name="Abreu J."/>
            <person name="Acer S.C."/>
            <person name="Aftuck L."/>
            <person name="Alexander A."/>
            <person name="An P."/>
            <person name="Anderson E."/>
            <person name="Anderson S."/>
            <person name="Arachi H."/>
            <person name="Azer M."/>
            <person name="Bachantsang P."/>
            <person name="Barry A."/>
            <person name="Bayul T."/>
            <person name="Berlin A."/>
            <person name="Bessette D."/>
            <person name="Bloom T."/>
            <person name="Blye J."/>
            <person name="Boguslavskiy L."/>
            <person name="Bonnet C."/>
            <person name="Boukhgalter B."/>
            <person name="Bourzgui I."/>
            <person name="Brown A."/>
            <person name="Cahill P."/>
            <person name="Channer S."/>
            <person name="Cheshatsang Y."/>
            <person name="Chuda L."/>
            <person name="Citroen M."/>
            <person name="Collymore A."/>
            <person name="Cooke P."/>
            <person name="Costello M."/>
            <person name="D'Aco K."/>
            <person name="Daza R."/>
            <person name="De Haan G."/>
            <person name="DeGray S."/>
            <person name="DeMaso C."/>
            <person name="Dhargay N."/>
            <person name="Dooley K."/>
            <person name="Dooley E."/>
            <person name="Doricent M."/>
            <person name="Dorje P."/>
            <person name="Dorjee K."/>
            <person name="Dupes A."/>
            <person name="Elong R."/>
            <person name="Falk J."/>
            <person name="Farina A."/>
            <person name="Faro S."/>
            <person name="Ferguson D."/>
            <person name="Fisher S."/>
            <person name="Foley C.D."/>
            <person name="Franke A."/>
            <person name="Friedrich D."/>
            <person name="Gadbois L."/>
            <person name="Gearin G."/>
            <person name="Gearin C.R."/>
            <person name="Giannoukos G."/>
            <person name="Goode T."/>
            <person name="Graham J."/>
            <person name="Grandbois E."/>
            <person name="Grewal S."/>
            <person name="Gyaltsen K."/>
            <person name="Hafez N."/>
            <person name="Hagos B."/>
            <person name="Hall J."/>
            <person name="Henson C."/>
            <person name="Hollinger A."/>
            <person name="Honan T."/>
            <person name="Huard M.D."/>
            <person name="Hughes L."/>
            <person name="Hurhula B."/>
            <person name="Husby M.E."/>
            <person name="Kamat A."/>
            <person name="Kanga B."/>
            <person name="Kashin S."/>
            <person name="Khazanovich D."/>
            <person name="Kisner P."/>
            <person name="Lance K."/>
            <person name="Lara M."/>
            <person name="Lee W."/>
            <person name="Lennon N."/>
            <person name="Letendre F."/>
            <person name="LeVine R."/>
            <person name="Lipovsky A."/>
            <person name="Liu X."/>
            <person name="Liu J."/>
            <person name="Liu S."/>
            <person name="Lokyitsang T."/>
            <person name="Lokyitsang Y."/>
            <person name="Lubonja R."/>
            <person name="Lui A."/>
            <person name="MacDonald P."/>
            <person name="Magnisalis V."/>
            <person name="Maru K."/>
            <person name="Matthews C."/>
            <person name="McCusker W."/>
            <person name="McDonough S."/>
            <person name="Mehta T."/>
            <person name="Meldrim J."/>
            <person name="Meneus L."/>
            <person name="Mihai O."/>
            <person name="Mihalev A."/>
            <person name="Mihova T."/>
            <person name="Mittelman R."/>
            <person name="Mlenga V."/>
            <person name="Montmayeur A."/>
            <person name="Mulrain L."/>
            <person name="Navidi A."/>
            <person name="Naylor J."/>
            <person name="Negash T."/>
            <person name="Nguyen T."/>
            <person name="Nguyen N."/>
            <person name="Nicol R."/>
            <person name="Norbu C."/>
            <person name="Norbu N."/>
            <person name="Novod N."/>
            <person name="O'Neill B."/>
            <person name="Osman S."/>
            <person name="Markiewicz E."/>
            <person name="Oyono O.L."/>
            <person name="Patti C."/>
            <person name="Phunkhang P."/>
            <person name="Pierre F."/>
            <person name="Priest M."/>
            <person name="Raghuraman S."/>
            <person name="Rege F."/>
            <person name="Reyes R."/>
            <person name="Rise C."/>
            <person name="Rogov P."/>
            <person name="Ross K."/>
            <person name="Ryan E."/>
            <person name="Settipalli S."/>
            <person name="Shea T."/>
            <person name="Sherpa N."/>
            <person name="Shi L."/>
            <person name="Shih D."/>
            <person name="Sparrow T."/>
            <person name="Spaulding J."/>
            <person name="Stalker J."/>
            <person name="Stange-Thomann N."/>
            <person name="Stavropoulos S."/>
            <person name="Stone C."/>
            <person name="Strader C."/>
            <person name="Tesfaye S."/>
            <person name="Thomson T."/>
            <person name="Thoulutsang Y."/>
            <person name="Thoulutsang D."/>
            <person name="Topham K."/>
            <person name="Topping I."/>
            <person name="Tsamla T."/>
            <person name="Vassiliev H."/>
            <person name="Vo A."/>
            <person name="Wangchuk T."/>
            <person name="Wangdi T."/>
            <person name="Weiand M."/>
            <person name="Wilkinson J."/>
            <person name="Wilson A."/>
            <person name="Yadav S."/>
            <person name="Young G."/>
            <person name="Yu Q."/>
            <person name="Zembek L."/>
            <person name="Zhong D."/>
            <person name="Zimmer A."/>
            <person name="Zwirko Z."/>
            <person name="Jaffe D.B."/>
            <person name="Alvarez P."/>
            <person name="Brockman W."/>
            <person name="Butler J."/>
            <person name="Chin C."/>
            <person name="Gnerre S."/>
            <person name="Grabherr M."/>
            <person name="Kleber M."/>
            <person name="Mauceli E."/>
            <person name="MacCallum I."/>
        </authorList>
    </citation>
    <scope>NUCLEOTIDE SEQUENCE [LARGE SCALE GENOMIC DNA]</scope>
    <source>
        <strain evidence="4">Tucson 15081-1352.22</strain>
    </source>
</reference>
<sequence length="110" mass="12270">MLRLGLFHISLFAVVLLLGYQTLAIDYSNPKSQVEYINVHPGDKPNIVPITRPPLLNQTPPPPPGDSKNFAYNPKTQTWTKISPHDPQPDEGTLIWNQSNDKWLTNGPGS</sequence>
<evidence type="ECO:0000313" key="3">
    <source>
        <dbReference type="EMBL" id="KRG03352.1"/>
    </source>
</evidence>
<feature type="signal peptide" evidence="2">
    <location>
        <begin position="1"/>
        <end position="24"/>
    </location>
</feature>
<organism evidence="3 4">
    <name type="scientific">Drosophila mojavensis</name>
    <name type="common">Fruit fly</name>
    <dbReference type="NCBI Taxonomy" id="7230"/>
    <lineage>
        <taxon>Eukaryota</taxon>
        <taxon>Metazoa</taxon>
        <taxon>Ecdysozoa</taxon>
        <taxon>Arthropoda</taxon>
        <taxon>Hexapoda</taxon>
        <taxon>Insecta</taxon>
        <taxon>Pterygota</taxon>
        <taxon>Neoptera</taxon>
        <taxon>Endopterygota</taxon>
        <taxon>Diptera</taxon>
        <taxon>Brachycera</taxon>
        <taxon>Muscomorpha</taxon>
        <taxon>Ephydroidea</taxon>
        <taxon>Drosophilidae</taxon>
        <taxon>Drosophila</taxon>
    </lineage>
</organism>
<evidence type="ECO:0000313" key="4">
    <source>
        <dbReference type="Proteomes" id="UP000009192"/>
    </source>
</evidence>
<name>A0A0Q9XI23_DROMO</name>
<keyword evidence="4" id="KW-1185">Reference proteome</keyword>
<keyword evidence="2" id="KW-0732">Signal</keyword>
<dbReference type="KEGG" id="dmo:Dmoj_GI17787"/>
<feature type="region of interest" description="Disordered" evidence="1">
    <location>
        <begin position="50"/>
        <end position="110"/>
    </location>
</feature>
<dbReference type="EMBL" id="CH933807">
    <property type="protein sequence ID" value="KRG03352.1"/>
    <property type="molecule type" value="Genomic_DNA"/>
</dbReference>
<proteinExistence type="predicted"/>
<gene>
    <name evidence="3" type="primary">Dmoj\GI17787</name>
    <name evidence="3" type="ORF">Dmoj_GI17787</name>
</gene>
<accession>A0A0Q9XI23</accession>
<dbReference type="Proteomes" id="UP000009192">
    <property type="component" value="Unassembled WGS sequence"/>
</dbReference>
<protein>
    <submittedName>
        <fullName evidence="3">Uncharacterized protein, isoform B</fullName>
    </submittedName>
</protein>